<reference evidence="7" key="1">
    <citation type="submission" date="2018-05" db="EMBL/GenBank/DDBJ databases">
        <authorList>
            <person name="Lanie J.A."/>
            <person name="Ng W.-L."/>
            <person name="Kazmierczak K.M."/>
            <person name="Andrzejewski T.M."/>
            <person name="Davidsen T.M."/>
            <person name="Wayne K.J."/>
            <person name="Tettelin H."/>
            <person name="Glass J.I."/>
            <person name="Rusch D."/>
            <person name="Podicherti R."/>
            <person name="Tsui H.-C.T."/>
            <person name="Winkler M.E."/>
        </authorList>
    </citation>
    <scope>NUCLEOTIDE SEQUENCE</scope>
</reference>
<dbReference type="GO" id="GO:0051536">
    <property type="term" value="F:iron-sulfur cluster binding"/>
    <property type="evidence" value="ECO:0007669"/>
    <property type="project" value="UniProtKB-KW"/>
</dbReference>
<dbReference type="SUPFAM" id="SSF102114">
    <property type="entry name" value="Radical SAM enzymes"/>
    <property type="match status" value="1"/>
</dbReference>
<keyword evidence="3" id="KW-0479">Metal-binding</keyword>
<feature type="domain" description="Radical SAM core" evidence="6">
    <location>
        <begin position="1"/>
        <end position="158"/>
    </location>
</feature>
<dbReference type="GO" id="GO:0005829">
    <property type="term" value="C:cytosol"/>
    <property type="evidence" value="ECO:0007669"/>
    <property type="project" value="TreeGrafter"/>
</dbReference>
<dbReference type="Gene3D" id="3.80.30.20">
    <property type="entry name" value="tm_1862 like domain"/>
    <property type="match status" value="1"/>
</dbReference>
<evidence type="ECO:0000259" key="6">
    <source>
        <dbReference type="PROSITE" id="PS51918"/>
    </source>
</evidence>
<feature type="non-terminal residue" evidence="7">
    <location>
        <position position="1"/>
    </location>
</feature>
<keyword evidence="4" id="KW-0408">Iron</keyword>
<dbReference type="AlphaFoldDB" id="A0A382Q2K8"/>
<dbReference type="InterPro" id="IPR007197">
    <property type="entry name" value="rSAM"/>
</dbReference>
<dbReference type="GO" id="GO:0046872">
    <property type="term" value="F:metal ion binding"/>
    <property type="evidence" value="ECO:0007669"/>
    <property type="project" value="UniProtKB-KW"/>
</dbReference>
<dbReference type="Pfam" id="PF13311">
    <property type="entry name" value="DUF4080"/>
    <property type="match status" value="1"/>
</dbReference>
<dbReference type="InterPro" id="IPR006638">
    <property type="entry name" value="Elp3/MiaA/NifB-like_rSAM"/>
</dbReference>
<dbReference type="InterPro" id="IPR025288">
    <property type="entry name" value="DUF4080"/>
</dbReference>
<dbReference type="PANTHER" id="PTHR43409:SF16">
    <property type="entry name" value="SLR0320 PROTEIN"/>
    <property type="match status" value="1"/>
</dbReference>
<dbReference type="SMART" id="SM00729">
    <property type="entry name" value="Elp3"/>
    <property type="match status" value="1"/>
</dbReference>
<gene>
    <name evidence="7" type="ORF">METZ01_LOCUS332022</name>
</gene>
<name>A0A382Q2K8_9ZZZZ</name>
<dbReference type="InterPro" id="IPR023404">
    <property type="entry name" value="rSAM_horseshoe"/>
</dbReference>
<dbReference type="GO" id="GO:0003824">
    <property type="term" value="F:catalytic activity"/>
    <property type="evidence" value="ECO:0007669"/>
    <property type="project" value="InterPro"/>
</dbReference>
<keyword evidence="2" id="KW-0949">S-adenosyl-L-methionine</keyword>
<evidence type="ECO:0000256" key="4">
    <source>
        <dbReference type="ARBA" id="ARBA00023004"/>
    </source>
</evidence>
<evidence type="ECO:0000256" key="3">
    <source>
        <dbReference type="ARBA" id="ARBA00022723"/>
    </source>
</evidence>
<proteinExistence type="predicted"/>
<dbReference type="InterPro" id="IPR051198">
    <property type="entry name" value="BchE-like"/>
</dbReference>
<keyword evidence="5" id="KW-0411">Iron-sulfur</keyword>
<dbReference type="EMBL" id="UINC01111162">
    <property type="protein sequence ID" value="SVC79168.1"/>
    <property type="molecule type" value="Genomic_DNA"/>
</dbReference>
<dbReference type="InterPro" id="IPR058240">
    <property type="entry name" value="rSAM_sf"/>
</dbReference>
<dbReference type="Pfam" id="PF04055">
    <property type="entry name" value="Radical_SAM"/>
    <property type="match status" value="1"/>
</dbReference>
<evidence type="ECO:0000313" key="7">
    <source>
        <dbReference type="EMBL" id="SVC79168.1"/>
    </source>
</evidence>
<sequence length="317" mass="36756">SHMKELIRWLSKFRGIAFHFEVVGDLLTDDLLSFLETVPEGMFQFEIGIQTTDPSSQEKIKRKQNNKKLFSAIDRLVRANLIHLHCDLIFGLPGETLDDILKSFEKVCMLRPHELQLGFLKFLPGSPIKNLINDYGYKYQSTPPYEFISNNDLSASQLNYLKKFEDVFDTFYNSKRFRFTIQLLLKKRTAVEIFNLLLEHMEANNLFSLSHSLNTQYKIIHDTFSLEADFAALDILRLDYLYAQRVHRLPRFLEIDGTRQKTWPGDRKTPLVPFLHTIRIAKGDAEVIPATSLQYCAVVHAEDSLGYLNPPSLNWVP</sequence>
<evidence type="ECO:0000256" key="2">
    <source>
        <dbReference type="ARBA" id="ARBA00022691"/>
    </source>
</evidence>
<comment type="cofactor">
    <cofactor evidence="1">
        <name>[4Fe-4S] cluster</name>
        <dbReference type="ChEBI" id="CHEBI:49883"/>
    </cofactor>
</comment>
<accession>A0A382Q2K8</accession>
<evidence type="ECO:0000256" key="5">
    <source>
        <dbReference type="ARBA" id="ARBA00023014"/>
    </source>
</evidence>
<dbReference type="PANTHER" id="PTHR43409">
    <property type="entry name" value="ANAEROBIC MAGNESIUM-PROTOPORPHYRIN IX MONOMETHYL ESTER CYCLASE-RELATED"/>
    <property type="match status" value="1"/>
</dbReference>
<protein>
    <recommendedName>
        <fullName evidence="6">Radical SAM core domain-containing protein</fullName>
    </recommendedName>
</protein>
<dbReference type="PROSITE" id="PS51918">
    <property type="entry name" value="RADICAL_SAM"/>
    <property type="match status" value="1"/>
</dbReference>
<organism evidence="7">
    <name type="scientific">marine metagenome</name>
    <dbReference type="NCBI Taxonomy" id="408172"/>
    <lineage>
        <taxon>unclassified sequences</taxon>
        <taxon>metagenomes</taxon>
        <taxon>ecological metagenomes</taxon>
    </lineage>
</organism>
<evidence type="ECO:0000256" key="1">
    <source>
        <dbReference type="ARBA" id="ARBA00001966"/>
    </source>
</evidence>